<evidence type="ECO:0000313" key="2">
    <source>
        <dbReference type="Proteomes" id="UP001190700"/>
    </source>
</evidence>
<keyword evidence="2" id="KW-1185">Reference proteome</keyword>
<dbReference type="EMBL" id="LGRX02009831">
    <property type="protein sequence ID" value="KAK3271336.1"/>
    <property type="molecule type" value="Genomic_DNA"/>
</dbReference>
<organism evidence="1 2">
    <name type="scientific">Cymbomonas tetramitiformis</name>
    <dbReference type="NCBI Taxonomy" id="36881"/>
    <lineage>
        <taxon>Eukaryota</taxon>
        <taxon>Viridiplantae</taxon>
        <taxon>Chlorophyta</taxon>
        <taxon>Pyramimonadophyceae</taxon>
        <taxon>Pyramimonadales</taxon>
        <taxon>Pyramimonadaceae</taxon>
        <taxon>Cymbomonas</taxon>
    </lineage>
</organism>
<accession>A0AAE0L411</accession>
<comment type="caution">
    <text evidence="1">The sequence shown here is derived from an EMBL/GenBank/DDBJ whole genome shotgun (WGS) entry which is preliminary data.</text>
</comment>
<evidence type="ECO:0000313" key="1">
    <source>
        <dbReference type="EMBL" id="KAK3271336.1"/>
    </source>
</evidence>
<name>A0AAE0L411_9CHLO</name>
<protein>
    <submittedName>
        <fullName evidence="1">Uncharacterized protein</fullName>
    </submittedName>
</protein>
<dbReference type="AlphaFoldDB" id="A0AAE0L411"/>
<gene>
    <name evidence="1" type="ORF">CYMTET_20305</name>
</gene>
<sequence length="89" mass="9706">MGKEAPGTRSGSGVCIPSAAPEAQEDIRVACARTPCRRAMEALYAVSEVRDYGVRWLERSKKVSQATSKTRSLKPYMALDVEWVSSEAA</sequence>
<proteinExistence type="predicted"/>
<reference evidence="1 2" key="1">
    <citation type="journal article" date="2015" name="Genome Biol. Evol.">
        <title>Comparative Genomics of a Bacterivorous Green Alga Reveals Evolutionary Causalities and Consequences of Phago-Mixotrophic Mode of Nutrition.</title>
        <authorList>
            <person name="Burns J.A."/>
            <person name="Paasch A."/>
            <person name="Narechania A."/>
            <person name="Kim E."/>
        </authorList>
    </citation>
    <scope>NUCLEOTIDE SEQUENCE [LARGE SCALE GENOMIC DNA]</scope>
    <source>
        <strain evidence="1 2">PLY_AMNH</strain>
    </source>
</reference>
<dbReference type="Proteomes" id="UP001190700">
    <property type="component" value="Unassembled WGS sequence"/>
</dbReference>